<keyword evidence="1" id="KW-0809">Transit peptide</keyword>
<feature type="compositionally biased region" description="Polar residues" evidence="2">
    <location>
        <begin position="70"/>
        <end position="79"/>
    </location>
</feature>
<comment type="function">
    <text evidence="1">Essential component of the TIM23 complex, a complex that mediates the translocation of transit peptide-containing proteins across the mitochondrial inner membrane.</text>
</comment>
<keyword evidence="1" id="KW-0813">Transport</keyword>
<keyword evidence="5" id="KW-1185">Reference proteome</keyword>
<dbReference type="GO" id="GO:0005744">
    <property type="term" value="C:TIM23 mitochondrial import inner membrane translocase complex"/>
    <property type="evidence" value="ECO:0007669"/>
    <property type="project" value="UniProtKB-UniRule"/>
</dbReference>
<protein>
    <recommendedName>
        <fullName evidence="1">Mitochondrial import inner membrane translocase subunit TIM50</fullName>
    </recommendedName>
</protein>
<dbReference type="Proteomes" id="UP000051952">
    <property type="component" value="Unassembled WGS sequence"/>
</dbReference>
<keyword evidence="1" id="KW-0653">Protein transport</keyword>
<dbReference type="InterPro" id="IPR004274">
    <property type="entry name" value="FCP1_dom"/>
</dbReference>
<evidence type="ECO:0000313" key="4">
    <source>
        <dbReference type="EMBL" id="CUG85239.1"/>
    </source>
</evidence>
<dbReference type="GO" id="GO:0015031">
    <property type="term" value="P:protein transport"/>
    <property type="evidence" value="ECO:0007669"/>
    <property type="project" value="UniProtKB-KW"/>
</dbReference>
<dbReference type="OrthoDB" id="277011at2759"/>
<dbReference type="PROSITE" id="PS50969">
    <property type="entry name" value="FCP1"/>
    <property type="match status" value="1"/>
</dbReference>
<feature type="domain" description="FCP1 homology" evidence="3">
    <location>
        <begin position="93"/>
        <end position="188"/>
    </location>
</feature>
<dbReference type="EMBL" id="CYKH01001151">
    <property type="protein sequence ID" value="CUG85239.1"/>
    <property type="molecule type" value="Genomic_DNA"/>
</dbReference>
<dbReference type="VEuPathDB" id="TriTrypDB:BSAL_89465"/>
<comment type="subunit">
    <text evidence="1">Component of the TIM23 complex.</text>
</comment>
<evidence type="ECO:0000256" key="1">
    <source>
        <dbReference type="RuleBase" id="RU365079"/>
    </source>
</evidence>
<comment type="similarity">
    <text evidence="1">Belongs to the TIM50 family.</text>
</comment>
<gene>
    <name evidence="4" type="ORF">BSAL_89465</name>
</gene>
<dbReference type="InterPro" id="IPR023214">
    <property type="entry name" value="HAD_sf"/>
</dbReference>
<evidence type="ECO:0000259" key="3">
    <source>
        <dbReference type="PROSITE" id="PS50969"/>
    </source>
</evidence>
<dbReference type="Pfam" id="PF03031">
    <property type="entry name" value="NIF"/>
    <property type="match status" value="1"/>
</dbReference>
<dbReference type="SUPFAM" id="SSF56784">
    <property type="entry name" value="HAD-like"/>
    <property type="match status" value="1"/>
</dbReference>
<evidence type="ECO:0000256" key="2">
    <source>
        <dbReference type="SAM" id="MobiDB-lite"/>
    </source>
</evidence>
<dbReference type="AlphaFoldDB" id="A0A0S4J6D3"/>
<comment type="subcellular location">
    <subcellularLocation>
        <location evidence="1">Mitochondrion inner membrane</location>
        <topology evidence="1">Single-pass membrane protein</topology>
    </subcellularLocation>
</comment>
<dbReference type="PANTHER" id="PTHR12210">
    <property type="entry name" value="DULLARD PROTEIN PHOSPHATASE"/>
    <property type="match status" value="1"/>
</dbReference>
<name>A0A0S4J6D3_BODSA</name>
<keyword evidence="1" id="KW-0811">Translocation</keyword>
<dbReference type="Gene3D" id="3.40.50.1000">
    <property type="entry name" value="HAD superfamily/HAD-like"/>
    <property type="match status" value="1"/>
</dbReference>
<dbReference type="InterPro" id="IPR036412">
    <property type="entry name" value="HAD-like_sf"/>
</dbReference>
<dbReference type="InterPro" id="IPR050365">
    <property type="entry name" value="TIM50"/>
</dbReference>
<dbReference type="SMART" id="SM00577">
    <property type="entry name" value="CPDc"/>
    <property type="match status" value="1"/>
</dbReference>
<organism evidence="4 5">
    <name type="scientific">Bodo saltans</name>
    <name type="common">Flagellated protozoan</name>
    <dbReference type="NCBI Taxonomy" id="75058"/>
    <lineage>
        <taxon>Eukaryota</taxon>
        <taxon>Discoba</taxon>
        <taxon>Euglenozoa</taxon>
        <taxon>Kinetoplastea</taxon>
        <taxon>Metakinetoplastina</taxon>
        <taxon>Eubodonida</taxon>
        <taxon>Bodonidae</taxon>
        <taxon>Bodo</taxon>
    </lineage>
</organism>
<evidence type="ECO:0000313" key="5">
    <source>
        <dbReference type="Proteomes" id="UP000051952"/>
    </source>
</evidence>
<keyword evidence="1" id="KW-0496">Mitochondrion</keyword>
<sequence>MRNRHSPCSPRFASMRASLLKLCSTAVPARCNYNNCHRHLHWPVPLPPMLDTFDQASNLPETTKKKKHNISTTTKTNHANGKKPLPEMQQAIMTKKKHTLVLDIDETLLYYNRSVRHENKRLENYQVYLRPHVGAFLKEMHELFEVVIFTAAASWYGAAMTNVLEKAAGCHEPVLRRDGAVGLPRFYR</sequence>
<reference evidence="5" key="1">
    <citation type="submission" date="2015-09" db="EMBL/GenBank/DDBJ databases">
        <authorList>
            <consortium name="Pathogen Informatics"/>
        </authorList>
    </citation>
    <scope>NUCLEOTIDE SEQUENCE [LARGE SCALE GENOMIC DNA]</scope>
    <source>
        <strain evidence="5">Lake Konstanz</strain>
    </source>
</reference>
<proteinExistence type="inferred from homology"/>
<feature type="region of interest" description="Disordered" evidence="2">
    <location>
        <begin position="60"/>
        <end position="83"/>
    </location>
</feature>
<accession>A0A0S4J6D3</accession>